<evidence type="ECO:0000256" key="3">
    <source>
        <dbReference type="ARBA" id="ARBA00007163"/>
    </source>
</evidence>
<comment type="function">
    <text evidence="1">Putative transcription factor.</text>
</comment>
<feature type="coiled-coil region" evidence="9">
    <location>
        <begin position="214"/>
        <end position="255"/>
    </location>
</feature>
<dbReference type="InterPro" id="IPR050936">
    <property type="entry name" value="AP-1-like"/>
</dbReference>
<evidence type="ECO:0000256" key="10">
    <source>
        <dbReference type="SAM" id="MobiDB-lite"/>
    </source>
</evidence>
<feature type="domain" description="BZIP" evidence="11">
    <location>
        <begin position="201"/>
        <end position="259"/>
    </location>
</feature>
<dbReference type="PROSITE" id="PS50217">
    <property type="entry name" value="BZIP"/>
    <property type="match status" value="1"/>
</dbReference>
<feature type="compositionally biased region" description="Polar residues" evidence="10">
    <location>
        <begin position="162"/>
        <end position="185"/>
    </location>
</feature>
<dbReference type="SMART" id="SM00338">
    <property type="entry name" value="BRLZ"/>
    <property type="match status" value="1"/>
</dbReference>
<evidence type="ECO:0000313" key="13">
    <source>
        <dbReference type="Proteomes" id="UP000774617"/>
    </source>
</evidence>
<dbReference type="PANTHER" id="PTHR40621:SF11">
    <property type="entry name" value="TRANSCRIPTION FACTOR KAPC-RELATED"/>
    <property type="match status" value="1"/>
</dbReference>
<feature type="region of interest" description="Disordered" evidence="10">
    <location>
        <begin position="161"/>
        <end position="203"/>
    </location>
</feature>
<keyword evidence="6" id="KW-0804">Transcription</keyword>
<sequence>MDSQRFEYWQPQQERYMQQPQTTYYEYATPDLASLPSLSASPTSTATYDAAGTPTPAMQQQQQQSQPMQHQQHSPLYHHQNQPASSYHQSSSHFAYALPVTPNDFASVDAAVAATALPSPPYVCSPQQSHADLGGHYGVPPSSETFPPLQIVNEQIGGFGSAQHQVGRSTPVRSASNGSTWSAGSVSGGVQAERSHVTSGRRRAQNRAAQRAFRERKEKHAKDLEVKLAVLSERYSRLEASHKELGEAYEKLRRTLELLTEPDDGDEDDAEGEFVVDDRLEGVFGEAEALLARGLGRRKDLSEREMVRKLMEILHAPRGAGAAEESAAWNGRGVKCES</sequence>
<dbReference type="PROSITE" id="PS00036">
    <property type="entry name" value="BZIP_BASIC"/>
    <property type="match status" value="1"/>
</dbReference>
<dbReference type="SUPFAM" id="SSF57959">
    <property type="entry name" value="Leucine zipper domain"/>
    <property type="match status" value="1"/>
</dbReference>
<evidence type="ECO:0000256" key="4">
    <source>
        <dbReference type="ARBA" id="ARBA00023015"/>
    </source>
</evidence>
<dbReference type="InterPro" id="IPR046347">
    <property type="entry name" value="bZIP_sf"/>
</dbReference>
<evidence type="ECO:0000313" key="12">
    <source>
        <dbReference type="EMBL" id="KAH7053374.1"/>
    </source>
</evidence>
<dbReference type="CDD" id="cd14688">
    <property type="entry name" value="bZIP_YAP"/>
    <property type="match status" value="1"/>
</dbReference>
<dbReference type="EMBL" id="JAGTJR010000010">
    <property type="protein sequence ID" value="KAH7053374.1"/>
    <property type="molecule type" value="Genomic_DNA"/>
</dbReference>
<name>A0ABQ8GEI9_9PEZI</name>
<gene>
    <name evidence="12" type="ORF">B0J12DRAFT_54371</name>
</gene>
<accession>A0ABQ8GEI9</accession>
<dbReference type="Gene3D" id="1.20.5.170">
    <property type="match status" value="1"/>
</dbReference>
<dbReference type="InterPro" id="IPR004827">
    <property type="entry name" value="bZIP"/>
</dbReference>
<evidence type="ECO:0000256" key="1">
    <source>
        <dbReference type="ARBA" id="ARBA00004049"/>
    </source>
</evidence>
<comment type="similarity">
    <text evidence="3">Belongs to the bZIP family.</text>
</comment>
<evidence type="ECO:0000256" key="2">
    <source>
        <dbReference type="ARBA" id="ARBA00004123"/>
    </source>
</evidence>
<dbReference type="PANTHER" id="PTHR40621">
    <property type="entry name" value="TRANSCRIPTION FACTOR KAPC-RELATED"/>
    <property type="match status" value="1"/>
</dbReference>
<evidence type="ECO:0000256" key="6">
    <source>
        <dbReference type="ARBA" id="ARBA00023163"/>
    </source>
</evidence>
<keyword evidence="4" id="KW-0805">Transcription regulation</keyword>
<dbReference type="Proteomes" id="UP000774617">
    <property type="component" value="Unassembled WGS sequence"/>
</dbReference>
<keyword evidence="7" id="KW-0539">Nucleus</keyword>
<comment type="caution">
    <text evidence="12">The sequence shown here is derived from an EMBL/GenBank/DDBJ whole genome shotgun (WGS) entry which is preliminary data.</text>
</comment>
<organism evidence="12 13">
    <name type="scientific">Macrophomina phaseolina</name>
    <dbReference type="NCBI Taxonomy" id="35725"/>
    <lineage>
        <taxon>Eukaryota</taxon>
        <taxon>Fungi</taxon>
        <taxon>Dikarya</taxon>
        <taxon>Ascomycota</taxon>
        <taxon>Pezizomycotina</taxon>
        <taxon>Dothideomycetes</taxon>
        <taxon>Dothideomycetes incertae sedis</taxon>
        <taxon>Botryosphaeriales</taxon>
        <taxon>Botryosphaeriaceae</taxon>
        <taxon>Macrophomina</taxon>
    </lineage>
</organism>
<feature type="region of interest" description="Disordered" evidence="10">
    <location>
        <begin position="35"/>
        <end position="91"/>
    </location>
</feature>
<evidence type="ECO:0000256" key="8">
    <source>
        <dbReference type="ARBA" id="ARBA00044067"/>
    </source>
</evidence>
<feature type="compositionally biased region" description="Polar residues" evidence="10">
    <location>
        <begin position="79"/>
        <end position="91"/>
    </location>
</feature>
<evidence type="ECO:0000256" key="7">
    <source>
        <dbReference type="ARBA" id="ARBA00023242"/>
    </source>
</evidence>
<evidence type="ECO:0000256" key="5">
    <source>
        <dbReference type="ARBA" id="ARBA00023125"/>
    </source>
</evidence>
<reference evidence="12 13" key="1">
    <citation type="journal article" date="2021" name="Nat. Commun.">
        <title>Genetic determinants of endophytism in the Arabidopsis root mycobiome.</title>
        <authorList>
            <person name="Mesny F."/>
            <person name="Miyauchi S."/>
            <person name="Thiergart T."/>
            <person name="Pickel B."/>
            <person name="Atanasova L."/>
            <person name="Karlsson M."/>
            <person name="Huettel B."/>
            <person name="Barry K.W."/>
            <person name="Haridas S."/>
            <person name="Chen C."/>
            <person name="Bauer D."/>
            <person name="Andreopoulos W."/>
            <person name="Pangilinan J."/>
            <person name="LaButti K."/>
            <person name="Riley R."/>
            <person name="Lipzen A."/>
            <person name="Clum A."/>
            <person name="Drula E."/>
            <person name="Henrissat B."/>
            <person name="Kohler A."/>
            <person name="Grigoriev I.V."/>
            <person name="Martin F.M."/>
            <person name="Hacquard S."/>
        </authorList>
    </citation>
    <scope>NUCLEOTIDE SEQUENCE [LARGE SCALE GENOMIC DNA]</scope>
    <source>
        <strain evidence="12 13">MPI-SDFR-AT-0080</strain>
    </source>
</reference>
<proteinExistence type="inferred from homology"/>
<keyword evidence="13" id="KW-1185">Reference proteome</keyword>
<feature type="compositionally biased region" description="Low complexity" evidence="10">
    <location>
        <begin position="58"/>
        <end position="75"/>
    </location>
</feature>
<evidence type="ECO:0000259" key="11">
    <source>
        <dbReference type="PROSITE" id="PS50217"/>
    </source>
</evidence>
<evidence type="ECO:0000256" key="9">
    <source>
        <dbReference type="SAM" id="Coils"/>
    </source>
</evidence>
<comment type="subcellular location">
    <subcellularLocation>
        <location evidence="2">Nucleus</location>
    </subcellularLocation>
</comment>
<keyword evidence="9" id="KW-0175">Coiled coil</keyword>
<protein>
    <recommendedName>
        <fullName evidence="8">Putative transcription factor kapC</fullName>
    </recommendedName>
</protein>
<keyword evidence="5" id="KW-0238">DNA-binding</keyword>
<dbReference type="Pfam" id="PF00170">
    <property type="entry name" value="bZIP_1"/>
    <property type="match status" value="1"/>
</dbReference>
<feature type="compositionally biased region" description="Low complexity" evidence="10">
    <location>
        <begin position="35"/>
        <end position="47"/>
    </location>
</feature>